<comment type="subcellular location">
    <subcellularLocation>
        <location evidence="1">Secreted</location>
        <location evidence="1">Cell wall</location>
    </subcellularLocation>
</comment>
<evidence type="ECO:0000256" key="4">
    <source>
        <dbReference type="ARBA" id="ARBA00022729"/>
    </source>
</evidence>
<name>A0ABQ2Z2C6_9ACTN</name>
<keyword evidence="12" id="KW-1185">Reference proteome</keyword>
<comment type="caution">
    <text evidence="11">The sequence shown here is derived from an EMBL/GenBank/DDBJ whole genome shotgun (WGS) entry which is preliminary data.</text>
</comment>
<evidence type="ECO:0000256" key="9">
    <source>
        <dbReference type="SAM" id="SignalP"/>
    </source>
</evidence>
<dbReference type="RefSeq" id="WP_190024266.1">
    <property type="nucleotide sequence ID" value="NZ_BMUT01000012.1"/>
</dbReference>
<keyword evidence="6 7" id="KW-0034">Amyloid</keyword>
<evidence type="ECO:0000259" key="10">
    <source>
        <dbReference type="PROSITE" id="PS51884"/>
    </source>
</evidence>
<dbReference type="PROSITE" id="PS51884">
    <property type="entry name" value="CHAPLIN"/>
    <property type="match status" value="2"/>
</dbReference>
<sequence>MRQVTKKGLITAAAASGVLAAVTGSYAQASSGAGGHAANSPGVASGNTVQVPVHVPVNACGNTVNVIGALNPASGNTCVNGGHHGGGHGGKGGPGGGNHGHGGSGAHGASTDSPGVASGNTIQVPVEVPVNACGNSVNVVGVGNHTTGNKCANVDEGDGPGWPGHPGHPGHPNHPGHPGHPGGHDGTHKPPHHNPPGGDHGHKPPTDQSSDHHTPGGHTPGKDKPADHTPAGHKPVRTDAAHTPAPEVKAEHKAAPAVSAATGPAAKAVELAHTGAGQLGMAGAASAGLLLGGAVIYRRARAGQN</sequence>
<protein>
    <recommendedName>
        <fullName evidence="10">Chaplin domain-containing protein</fullName>
    </recommendedName>
</protein>
<evidence type="ECO:0000313" key="12">
    <source>
        <dbReference type="Proteomes" id="UP000659223"/>
    </source>
</evidence>
<evidence type="ECO:0000256" key="1">
    <source>
        <dbReference type="ARBA" id="ARBA00004191"/>
    </source>
</evidence>
<keyword evidence="4 9" id="KW-0732">Signal</keyword>
<evidence type="ECO:0000256" key="8">
    <source>
        <dbReference type="SAM" id="MobiDB-lite"/>
    </source>
</evidence>
<organism evidence="11 12">
    <name type="scientific">Streptomyces hiroshimensis</name>
    <dbReference type="NCBI Taxonomy" id="66424"/>
    <lineage>
        <taxon>Bacteria</taxon>
        <taxon>Bacillati</taxon>
        <taxon>Actinomycetota</taxon>
        <taxon>Actinomycetes</taxon>
        <taxon>Kitasatosporales</taxon>
        <taxon>Streptomycetaceae</taxon>
        <taxon>Streptomyces</taxon>
    </lineage>
</organism>
<feature type="compositionally biased region" description="Polar residues" evidence="8">
    <location>
        <begin position="110"/>
        <end position="120"/>
    </location>
</feature>
<feature type="chain" id="PRO_5047164051" description="Chaplin domain-containing protein" evidence="9">
    <location>
        <begin position="30"/>
        <end position="305"/>
    </location>
</feature>
<feature type="compositionally biased region" description="Basic and acidic residues" evidence="8">
    <location>
        <begin position="199"/>
        <end position="227"/>
    </location>
</feature>
<feature type="domain" description="Chaplin" evidence="10">
    <location>
        <begin position="113"/>
        <end position="153"/>
    </location>
</feature>
<feature type="region of interest" description="Disordered" evidence="8">
    <location>
        <begin position="85"/>
        <end position="120"/>
    </location>
</feature>
<keyword evidence="2" id="KW-0134">Cell wall</keyword>
<feature type="compositionally biased region" description="Gly residues" evidence="8">
    <location>
        <begin position="85"/>
        <end position="106"/>
    </location>
</feature>
<feature type="region of interest" description="Disordered" evidence="8">
    <location>
        <begin position="150"/>
        <end position="261"/>
    </location>
</feature>
<feature type="domain" description="Chaplin" evidence="10">
    <location>
        <begin position="40"/>
        <end position="80"/>
    </location>
</feature>
<dbReference type="InterPro" id="IPR005528">
    <property type="entry name" value="ChpA-H"/>
</dbReference>
<dbReference type="EMBL" id="BMUT01000012">
    <property type="protein sequence ID" value="GGY00051.1"/>
    <property type="molecule type" value="Genomic_DNA"/>
</dbReference>
<dbReference type="Proteomes" id="UP000659223">
    <property type="component" value="Unassembled WGS sequence"/>
</dbReference>
<evidence type="ECO:0000256" key="5">
    <source>
        <dbReference type="ARBA" id="ARBA00022889"/>
    </source>
</evidence>
<evidence type="ECO:0000256" key="3">
    <source>
        <dbReference type="ARBA" id="ARBA00022525"/>
    </source>
</evidence>
<evidence type="ECO:0000256" key="7">
    <source>
        <dbReference type="PROSITE-ProRule" id="PRU01232"/>
    </source>
</evidence>
<keyword evidence="3" id="KW-0964">Secreted</keyword>
<accession>A0ABQ2Z2C6</accession>
<evidence type="ECO:0000256" key="2">
    <source>
        <dbReference type="ARBA" id="ARBA00022512"/>
    </source>
</evidence>
<keyword evidence="5" id="KW-0130">Cell adhesion</keyword>
<reference evidence="12" key="1">
    <citation type="journal article" date="2019" name="Int. J. Syst. Evol. Microbiol.">
        <title>The Global Catalogue of Microorganisms (GCM) 10K type strain sequencing project: providing services to taxonomists for standard genome sequencing and annotation.</title>
        <authorList>
            <consortium name="The Broad Institute Genomics Platform"/>
            <consortium name="The Broad Institute Genome Sequencing Center for Infectious Disease"/>
            <person name="Wu L."/>
            <person name="Ma J."/>
        </authorList>
    </citation>
    <scope>NUCLEOTIDE SEQUENCE [LARGE SCALE GENOMIC DNA]</scope>
    <source>
        <strain evidence="12">JCM 4586</strain>
    </source>
</reference>
<dbReference type="Pfam" id="PF03777">
    <property type="entry name" value="ChpA-C"/>
    <property type="match status" value="2"/>
</dbReference>
<evidence type="ECO:0000256" key="6">
    <source>
        <dbReference type="ARBA" id="ARBA00023087"/>
    </source>
</evidence>
<evidence type="ECO:0000313" key="11">
    <source>
        <dbReference type="EMBL" id="GGY00051.1"/>
    </source>
</evidence>
<feature type="signal peptide" evidence="9">
    <location>
        <begin position="1"/>
        <end position="29"/>
    </location>
</feature>
<gene>
    <name evidence="11" type="ORF">GCM10010324_53260</name>
</gene>
<proteinExistence type="predicted"/>